<feature type="compositionally biased region" description="Basic residues" evidence="1">
    <location>
        <begin position="239"/>
        <end position="248"/>
    </location>
</feature>
<sequence length="579" mass="60120">MAGAGGTRRRPPAPTARVAAPPAARAGELSVFPAPPLPPPRPRVRAAAAAADGGHGQTAAVAAVARRHGGAAAGACGGHPVRRRRCGAAARKRRRRGGPRRGRRWWRRRWRRRRRRRWGGGGGGGGGAAPYGRRRKPSRRRLLADAPTTEEEEEVEEEEDPDAVRAAAAAAKGGRGHAYARGHGGGGGGDGGGGSSSGGGGSGSRRREAPDGGSYFSYVRRAFHITDGDGGEAPAAAARAKRRGRAARSRGLLSAPWATADGPTPSRGRGDGGDGEQDGQEEDGTEAAPALRTVLKKVVGGGGGGGGGKSPAKKGGASKTRGATPTASPAPATPADGGDAGGDKPKGALEIGSDTVGNFHGVPAQPHQKTDDVTRLSFMLWRVIKTYHIKSMVDVPCRAHGSWMPQLLARLDYDLPDFHYTCVDASPRVVKGARAAVGDLVDGHFLVRDWWARRLPPADLVFAWRGLDTAPAEHVHRLLSAVPASGAKYLLLGSADTHNDGHGAGAAGGKKWVPPINFRKAPFRLPQHPMRVIKEVTLPSAAHSRSLLLYQVAELAAASPPPTAERAKASKSKGRAAKP</sequence>
<feature type="compositionally biased region" description="Low complexity" evidence="1">
    <location>
        <begin position="249"/>
        <end position="267"/>
    </location>
</feature>
<dbReference type="OrthoDB" id="10469624at2759"/>
<feature type="compositionally biased region" description="Acidic residues" evidence="1">
    <location>
        <begin position="273"/>
        <end position="285"/>
    </location>
</feature>
<feature type="compositionally biased region" description="Basic residues" evidence="1">
    <location>
        <begin position="80"/>
        <end position="118"/>
    </location>
</feature>
<feature type="compositionally biased region" description="Basic residues" evidence="1">
    <location>
        <begin position="132"/>
        <end position="141"/>
    </location>
</feature>
<dbReference type="EMBL" id="KV918794">
    <property type="protein sequence ID" value="OSX79316.1"/>
    <property type="molecule type" value="Genomic_DNA"/>
</dbReference>
<feature type="compositionally biased region" description="Acidic residues" evidence="1">
    <location>
        <begin position="148"/>
        <end position="161"/>
    </location>
</feature>
<feature type="compositionally biased region" description="Low complexity" evidence="1">
    <location>
        <begin position="45"/>
        <end position="64"/>
    </location>
</feature>
<evidence type="ECO:0000313" key="3">
    <source>
        <dbReference type="Proteomes" id="UP000218209"/>
    </source>
</evidence>
<reference evidence="2 3" key="1">
    <citation type="submission" date="2017-03" db="EMBL/GenBank/DDBJ databases">
        <title>WGS assembly of Porphyra umbilicalis.</title>
        <authorList>
            <person name="Brawley S.H."/>
            <person name="Blouin N.A."/>
            <person name="Ficko-Blean E."/>
            <person name="Wheeler G.L."/>
            <person name="Lohr M."/>
            <person name="Goodson H.V."/>
            <person name="Jenkins J.W."/>
            <person name="Blaby-Haas C.E."/>
            <person name="Helliwell K.E."/>
            <person name="Chan C."/>
            <person name="Marriage T."/>
            <person name="Bhattacharya D."/>
            <person name="Klein A.S."/>
            <person name="Badis Y."/>
            <person name="Brodie J."/>
            <person name="Cao Y."/>
            <person name="Collen J."/>
            <person name="Dittami S.M."/>
            <person name="Gachon C.M."/>
            <person name="Green B.R."/>
            <person name="Karpowicz S."/>
            <person name="Kim J.W."/>
            <person name="Kudahl U."/>
            <person name="Lin S."/>
            <person name="Michel G."/>
            <person name="Mittag M."/>
            <person name="Olson B.J."/>
            <person name="Pangilinan J."/>
            <person name="Peng Y."/>
            <person name="Qiu H."/>
            <person name="Shu S."/>
            <person name="Singer J.T."/>
            <person name="Smith A.G."/>
            <person name="Sprecher B.N."/>
            <person name="Wagner V."/>
            <person name="Wang W."/>
            <person name="Wang Z.-Y."/>
            <person name="Yan J."/>
            <person name="Yarish C."/>
            <person name="Zoeuner-Riek S."/>
            <person name="Zhuang Y."/>
            <person name="Zou Y."/>
            <person name="Lindquist E.A."/>
            <person name="Grimwood J."/>
            <person name="Barry K."/>
            <person name="Rokhsar D.S."/>
            <person name="Schmutz J."/>
            <person name="Stiller J.W."/>
            <person name="Grossman A.R."/>
            <person name="Prochnik S.E."/>
        </authorList>
    </citation>
    <scope>NUCLEOTIDE SEQUENCE [LARGE SCALE GENOMIC DNA]</scope>
    <source>
        <strain evidence="2">4086291</strain>
    </source>
</reference>
<feature type="compositionally biased region" description="Low complexity" evidence="1">
    <location>
        <begin position="15"/>
        <end position="27"/>
    </location>
</feature>
<feature type="compositionally biased region" description="Low complexity" evidence="1">
    <location>
        <begin position="164"/>
        <end position="173"/>
    </location>
</feature>
<feature type="region of interest" description="Disordered" evidence="1">
    <location>
        <begin position="225"/>
        <end position="368"/>
    </location>
</feature>
<feature type="region of interest" description="Disordered" evidence="1">
    <location>
        <begin position="557"/>
        <end position="579"/>
    </location>
</feature>
<dbReference type="InterPro" id="IPR029063">
    <property type="entry name" value="SAM-dependent_MTases_sf"/>
</dbReference>
<dbReference type="Proteomes" id="UP000218209">
    <property type="component" value="Unassembled WGS sequence"/>
</dbReference>
<proteinExistence type="predicted"/>
<feature type="compositionally biased region" description="Gly residues" evidence="1">
    <location>
        <begin position="299"/>
        <end position="309"/>
    </location>
</feature>
<feature type="compositionally biased region" description="Basic residues" evidence="1">
    <location>
        <begin position="569"/>
        <end position="579"/>
    </location>
</feature>
<gene>
    <name evidence="2" type="ORF">BU14_0082s0080</name>
</gene>
<dbReference type="AlphaFoldDB" id="A0A1X6PF04"/>
<dbReference type="SUPFAM" id="SSF53335">
    <property type="entry name" value="S-adenosyl-L-methionine-dependent methyltransferases"/>
    <property type="match status" value="1"/>
</dbReference>
<organism evidence="2 3">
    <name type="scientific">Porphyra umbilicalis</name>
    <name type="common">Purple laver</name>
    <name type="synonym">Red alga</name>
    <dbReference type="NCBI Taxonomy" id="2786"/>
    <lineage>
        <taxon>Eukaryota</taxon>
        <taxon>Rhodophyta</taxon>
        <taxon>Bangiophyceae</taxon>
        <taxon>Bangiales</taxon>
        <taxon>Bangiaceae</taxon>
        <taxon>Porphyra</taxon>
    </lineage>
</organism>
<feature type="region of interest" description="Disordered" evidence="1">
    <location>
        <begin position="1"/>
        <end position="213"/>
    </location>
</feature>
<protein>
    <recommendedName>
        <fullName evidence="4">Methyltransferase domain-containing protein</fullName>
    </recommendedName>
</protein>
<accession>A0A1X6PF04</accession>
<evidence type="ECO:0000313" key="2">
    <source>
        <dbReference type="EMBL" id="OSX79316.1"/>
    </source>
</evidence>
<keyword evidence="3" id="KW-1185">Reference proteome</keyword>
<feature type="compositionally biased region" description="Gly residues" evidence="1">
    <location>
        <begin position="119"/>
        <end position="129"/>
    </location>
</feature>
<name>A0A1X6PF04_PORUM</name>
<evidence type="ECO:0008006" key="4">
    <source>
        <dbReference type="Google" id="ProtNLM"/>
    </source>
</evidence>
<feature type="compositionally biased region" description="Gly residues" evidence="1">
    <location>
        <begin position="182"/>
        <end position="203"/>
    </location>
</feature>
<feature type="compositionally biased region" description="Low complexity" evidence="1">
    <location>
        <begin position="313"/>
        <end position="337"/>
    </location>
</feature>
<evidence type="ECO:0000256" key="1">
    <source>
        <dbReference type="SAM" id="MobiDB-lite"/>
    </source>
</evidence>